<dbReference type="InterPro" id="IPR025846">
    <property type="entry name" value="TBL_N"/>
</dbReference>
<dbReference type="Proteomes" id="UP001412067">
    <property type="component" value="Unassembled WGS sequence"/>
</dbReference>
<evidence type="ECO:0000256" key="7">
    <source>
        <dbReference type="ARBA" id="ARBA00023136"/>
    </source>
</evidence>
<organism evidence="12 13">
    <name type="scientific">Platanthera guangdongensis</name>
    <dbReference type="NCBI Taxonomy" id="2320717"/>
    <lineage>
        <taxon>Eukaryota</taxon>
        <taxon>Viridiplantae</taxon>
        <taxon>Streptophyta</taxon>
        <taxon>Embryophyta</taxon>
        <taxon>Tracheophyta</taxon>
        <taxon>Spermatophyta</taxon>
        <taxon>Magnoliopsida</taxon>
        <taxon>Liliopsida</taxon>
        <taxon>Asparagales</taxon>
        <taxon>Orchidaceae</taxon>
        <taxon>Orchidoideae</taxon>
        <taxon>Orchideae</taxon>
        <taxon>Orchidinae</taxon>
        <taxon>Platanthera</taxon>
    </lineage>
</organism>
<evidence type="ECO:0000256" key="6">
    <source>
        <dbReference type="ARBA" id="ARBA00023034"/>
    </source>
</evidence>
<evidence type="ECO:0000256" key="8">
    <source>
        <dbReference type="SAM" id="MobiDB-lite"/>
    </source>
</evidence>
<keyword evidence="4" id="KW-0735">Signal-anchor</keyword>
<evidence type="ECO:0000256" key="4">
    <source>
        <dbReference type="ARBA" id="ARBA00022968"/>
    </source>
</evidence>
<evidence type="ECO:0008006" key="14">
    <source>
        <dbReference type="Google" id="ProtNLM"/>
    </source>
</evidence>
<accession>A0ABR2MZ99</accession>
<feature type="domain" description="Trichome birefringence-like N-terminal" evidence="11">
    <location>
        <begin position="174"/>
        <end position="226"/>
    </location>
</feature>
<keyword evidence="3 9" id="KW-0812">Transmembrane</keyword>
<evidence type="ECO:0000256" key="2">
    <source>
        <dbReference type="ARBA" id="ARBA00007727"/>
    </source>
</evidence>
<keyword evidence="13" id="KW-1185">Reference proteome</keyword>
<comment type="similarity">
    <text evidence="2">Belongs to the PC-esterase family. TBL subfamily.</text>
</comment>
<reference evidence="12 13" key="1">
    <citation type="journal article" date="2022" name="Nat. Plants">
        <title>Genomes of leafy and leafless Platanthera orchids illuminate the evolution of mycoheterotrophy.</title>
        <authorList>
            <person name="Li M.H."/>
            <person name="Liu K.W."/>
            <person name="Li Z."/>
            <person name="Lu H.C."/>
            <person name="Ye Q.L."/>
            <person name="Zhang D."/>
            <person name="Wang J.Y."/>
            <person name="Li Y.F."/>
            <person name="Zhong Z.M."/>
            <person name="Liu X."/>
            <person name="Yu X."/>
            <person name="Liu D.K."/>
            <person name="Tu X.D."/>
            <person name="Liu B."/>
            <person name="Hao Y."/>
            <person name="Liao X.Y."/>
            <person name="Jiang Y.T."/>
            <person name="Sun W.H."/>
            <person name="Chen J."/>
            <person name="Chen Y.Q."/>
            <person name="Ai Y."/>
            <person name="Zhai J.W."/>
            <person name="Wu S.S."/>
            <person name="Zhou Z."/>
            <person name="Hsiao Y.Y."/>
            <person name="Wu W.L."/>
            <person name="Chen Y.Y."/>
            <person name="Lin Y.F."/>
            <person name="Hsu J.L."/>
            <person name="Li C.Y."/>
            <person name="Wang Z.W."/>
            <person name="Zhao X."/>
            <person name="Zhong W.Y."/>
            <person name="Ma X.K."/>
            <person name="Ma L."/>
            <person name="Huang J."/>
            <person name="Chen G.Z."/>
            <person name="Huang M.Z."/>
            <person name="Huang L."/>
            <person name="Peng D.H."/>
            <person name="Luo Y.B."/>
            <person name="Zou S.Q."/>
            <person name="Chen S.P."/>
            <person name="Lan S."/>
            <person name="Tsai W.C."/>
            <person name="Van de Peer Y."/>
            <person name="Liu Z.J."/>
        </authorList>
    </citation>
    <scope>NUCLEOTIDE SEQUENCE [LARGE SCALE GENOMIC DNA]</scope>
    <source>
        <strain evidence="12">Lor288</strain>
    </source>
</reference>
<evidence type="ECO:0000259" key="11">
    <source>
        <dbReference type="Pfam" id="PF14416"/>
    </source>
</evidence>
<gene>
    <name evidence="12" type="ORF">KSP40_PGU005240</name>
</gene>
<proteinExistence type="inferred from homology"/>
<evidence type="ECO:0000256" key="1">
    <source>
        <dbReference type="ARBA" id="ARBA00004323"/>
    </source>
</evidence>
<evidence type="ECO:0000313" key="12">
    <source>
        <dbReference type="EMBL" id="KAK8968736.1"/>
    </source>
</evidence>
<dbReference type="InterPro" id="IPR026057">
    <property type="entry name" value="TBL_C"/>
</dbReference>
<dbReference type="PANTHER" id="PTHR32285:SF48">
    <property type="entry name" value="PROTEIN TRICHOME BIREFRINGENCE-LIKE 19"/>
    <property type="match status" value="1"/>
</dbReference>
<sequence length="537" mass="60327">MRVYASKTTFCGSGVWGLLYNPVFAKSGPKTRLMISNECFFVCGEFDFFDFPVGFFSVIKFVFMSSLLLLCLNITLPLYTRVSIRPPLIFSISSSSNHSNSFSSNTSSSNSSILNINLFEKISSLPPATINHPHNSNYSVSPPSAFTPSSSSSSSGVINSSAPVQNRGKRSTASCDISKGEWIKDEQAPYYSNMTCGTIQEHQNCMKYGRPDMDFLKWRWKPDGCELPLLDPVLFLEAMRGKNLAFVGDSLARNQMQSLMCLLSRVESPKEEEKTALPSPENLTRMVYPNHNFTIWIFWSPFLVRAAERSNQTGGNPAWNLYLDEPDPLWPPHLPTVDYLILNAGNWFTRPAVFHLNRTVAGCQYCPIPGAPFLSIRRANRRAFRTALNAVAAAGRRGFKGLTVVRTVSPSHFEGGEWNSGGDCVRTGPFRRGEAPRLEGLEMGMYGEQRKELWKAKWEGRRRGLDFRLMDTTAAMLMRPDGHPGRYGHWPDDEYAKYRDCVHWCLPGPFPKLANAANRLAQAWSREAGNTSKERDN</sequence>
<dbReference type="EMBL" id="JBBWWR010000004">
    <property type="protein sequence ID" value="KAK8968736.1"/>
    <property type="molecule type" value="Genomic_DNA"/>
</dbReference>
<evidence type="ECO:0000256" key="5">
    <source>
        <dbReference type="ARBA" id="ARBA00022989"/>
    </source>
</evidence>
<comment type="subcellular location">
    <subcellularLocation>
        <location evidence="1">Golgi apparatus membrane</location>
        <topology evidence="1">Single-pass type II membrane protein</topology>
    </subcellularLocation>
</comment>
<feature type="compositionally biased region" description="Low complexity" evidence="8">
    <location>
        <begin position="149"/>
        <end position="164"/>
    </location>
</feature>
<name>A0ABR2MZ99_9ASPA</name>
<keyword evidence="6" id="KW-0333">Golgi apparatus</keyword>
<evidence type="ECO:0000256" key="3">
    <source>
        <dbReference type="ARBA" id="ARBA00022692"/>
    </source>
</evidence>
<dbReference type="Pfam" id="PF13839">
    <property type="entry name" value="PC-Esterase"/>
    <property type="match status" value="1"/>
</dbReference>
<feature type="transmembrane region" description="Helical" evidence="9">
    <location>
        <begin position="55"/>
        <end position="79"/>
    </location>
</feature>
<keyword evidence="5 9" id="KW-1133">Transmembrane helix</keyword>
<evidence type="ECO:0000256" key="9">
    <source>
        <dbReference type="SAM" id="Phobius"/>
    </source>
</evidence>
<protein>
    <recommendedName>
        <fullName evidence="14">Trichome birefringence-like N-terminal domain-containing protein</fullName>
    </recommendedName>
</protein>
<evidence type="ECO:0000259" key="10">
    <source>
        <dbReference type="Pfam" id="PF13839"/>
    </source>
</evidence>
<comment type="caution">
    <text evidence="12">The sequence shown here is derived from an EMBL/GenBank/DDBJ whole genome shotgun (WGS) entry which is preliminary data.</text>
</comment>
<dbReference type="InterPro" id="IPR029962">
    <property type="entry name" value="TBL"/>
</dbReference>
<feature type="domain" description="Trichome birefringence-like C-terminal" evidence="10">
    <location>
        <begin position="227"/>
        <end position="509"/>
    </location>
</feature>
<dbReference type="PANTHER" id="PTHR32285">
    <property type="entry name" value="PROTEIN TRICHOME BIREFRINGENCE-LIKE 9-RELATED"/>
    <property type="match status" value="1"/>
</dbReference>
<dbReference type="Pfam" id="PF14416">
    <property type="entry name" value="PMR5N"/>
    <property type="match status" value="1"/>
</dbReference>
<keyword evidence="7 9" id="KW-0472">Membrane</keyword>
<evidence type="ECO:0000313" key="13">
    <source>
        <dbReference type="Proteomes" id="UP001412067"/>
    </source>
</evidence>
<feature type="region of interest" description="Disordered" evidence="8">
    <location>
        <begin position="149"/>
        <end position="172"/>
    </location>
</feature>